<sequence>MDEVADVTNTIIMDNVNMLYAIINMTKAEEATIDQKVVNEQILASLRELEDQFPIVTVGSAMTMEGGYPISLMIQSDQFDELELISSNLMNELKASSACPLQMRNYLKKSKFC</sequence>
<dbReference type="STRING" id="1236970.JCM9140_1474"/>
<protein>
    <submittedName>
        <fullName evidence="1">Acriflavine resistance protein</fullName>
    </submittedName>
</protein>
<evidence type="ECO:0000313" key="1">
    <source>
        <dbReference type="EMBL" id="GAE25476.1"/>
    </source>
</evidence>
<evidence type="ECO:0000313" key="2">
    <source>
        <dbReference type="Proteomes" id="UP000018890"/>
    </source>
</evidence>
<dbReference type="EMBL" id="BAUT01000010">
    <property type="protein sequence ID" value="GAE25476.1"/>
    <property type="molecule type" value="Genomic_DNA"/>
</dbReference>
<name>W4Q091_9BACI</name>
<organism evidence="1 2">
    <name type="scientific">Halalkalibacter wakoensis JCM 9140</name>
    <dbReference type="NCBI Taxonomy" id="1236970"/>
    <lineage>
        <taxon>Bacteria</taxon>
        <taxon>Bacillati</taxon>
        <taxon>Bacillota</taxon>
        <taxon>Bacilli</taxon>
        <taxon>Bacillales</taxon>
        <taxon>Bacillaceae</taxon>
        <taxon>Halalkalibacter</taxon>
    </lineage>
</organism>
<dbReference type="RefSeq" id="WP_052002103.1">
    <property type="nucleotide sequence ID" value="NZ_BAUT01000010.1"/>
</dbReference>
<dbReference type="Proteomes" id="UP000018890">
    <property type="component" value="Unassembled WGS sequence"/>
</dbReference>
<proteinExistence type="predicted"/>
<gene>
    <name evidence="1" type="ORF">JCM9140_1474</name>
</gene>
<reference evidence="1" key="1">
    <citation type="journal article" date="2014" name="Genome Announc.">
        <title>Draft Genome Sequences of Three Alkaliphilic Bacillus Strains, Bacillus wakoensis JCM 9140T, Bacillus akibai JCM 9157T, and Bacillus hemicellulosilyticus JCM 9152T.</title>
        <authorList>
            <person name="Yuki M."/>
            <person name="Oshima K."/>
            <person name="Suda W."/>
            <person name="Oshida Y."/>
            <person name="Kitamura K."/>
            <person name="Iida T."/>
            <person name="Hattori M."/>
            <person name="Ohkuma M."/>
        </authorList>
    </citation>
    <scope>NUCLEOTIDE SEQUENCE [LARGE SCALE GENOMIC DNA]</scope>
    <source>
        <strain evidence="1">JCM 9140</strain>
    </source>
</reference>
<keyword evidence="2" id="KW-1185">Reference proteome</keyword>
<accession>W4Q091</accession>
<dbReference type="AlphaFoldDB" id="W4Q091"/>
<comment type="caution">
    <text evidence="1">The sequence shown here is derived from an EMBL/GenBank/DDBJ whole genome shotgun (WGS) entry which is preliminary data.</text>
</comment>